<dbReference type="GO" id="GO:0000978">
    <property type="term" value="F:RNA polymerase II cis-regulatory region sequence-specific DNA binding"/>
    <property type="evidence" value="ECO:0007669"/>
    <property type="project" value="TreeGrafter"/>
</dbReference>
<feature type="compositionally biased region" description="Polar residues" evidence="7">
    <location>
        <begin position="60"/>
        <end position="71"/>
    </location>
</feature>
<feature type="compositionally biased region" description="Low complexity" evidence="7">
    <location>
        <begin position="328"/>
        <end position="342"/>
    </location>
</feature>
<dbReference type="EMBL" id="JACKWZ010000185">
    <property type="protein sequence ID" value="KAF9412560.1"/>
    <property type="molecule type" value="Genomic_DNA"/>
</dbReference>
<dbReference type="PANTHER" id="PTHR45664:SF12">
    <property type="entry name" value="PANCREAS_DUODENUM HOMEOBOX PROTEIN 1"/>
    <property type="match status" value="1"/>
</dbReference>
<protein>
    <recommendedName>
        <fullName evidence="8">Homeobox domain-containing protein</fullName>
    </recommendedName>
</protein>
<dbReference type="SUPFAM" id="SSF46689">
    <property type="entry name" value="Homeodomain-like"/>
    <property type="match status" value="2"/>
</dbReference>
<reference evidence="9" key="1">
    <citation type="submission" date="2020-08" db="EMBL/GenBank/DDBJ databases">
        <title>Spodoptera exigua strain:BAW_Kor-Di-RS1 Genome sequencing and assembly.</title>
        <authorList>
            <person name="Kim J."/>
            <person name="Nam H.Y."/>
            <person name="Kwon M."/>
            <person name="Choi J.H."/>
            <person name="Cho S.R."/>
            <person name="Kim G.-H."/>
        </authorList>
    </citation>
    <scope>NUCLEOTIDE SEQUENCE</scope>
    <source>
        <strain evidence="9">BAW_Kor-Di-RS1</strain>
        <tissue evidence="9">Whole-body</tissue>
    </source>
</reference>
<dbReference type="PROSITE" id="PS00027">
    <property type="entry name" value="HOMEOBOX_1"/>
    <property type="match status" value="2"/>
</dbReference>
<dbReference type="InterPro" id="IPR001356">
    <property type="entry name" value="HD"/>
</dbReference>
<accession>A0A835L2Z0</accession>
<feature type="region of interest" description="Disordered" evidence="7">
    <location>
        <begin position="60"/>
        <end position="81"/>
    </location>
</feature>
<evidence type="ECO:0000256" key="3">
    <source>
        <dbReference type="ARBA" id="ARBA00023155"/>
    </source>
</evidence>
<evidence type="ECO:0000256" key="4">
    <source>
        <dbReference type="ARBA" id="ARBA00023242"/>
    </source>
</evidence>
<evidence type="ECO:0000313" key="10">
    <source>
        <dbReference type="Proteomes" id="UP000648187"/>
    </source>
</evidence>
<evidence type="ECO:0000256" key="1">
    <source>
        <dbReference type="ARBA" id="ARBA00004123"/>
    </source>
</evidence>
<proteinExistence type="predicted"/>
<dbReference type="InterPro" id="IPR009057">
    <property type="entry name" value="Homeodomain-like_sf"/>
</dbReference>
<dbReference type="GO" id="GO:0045944">
    <property type="term" value="P:positive regulation of transcription by RNA polymerase II"/>
    <property type="evidence" value="ECO:0007669"/>
    <property type="project" value="UniProtKB-ARBA"/>
</dbReference>
<gene>
    <name evidence="9" type="ORF">HW555_008976</name>
</gene>
<dbReference type="PROSITE" id="PS50071">
    <property type="entry name" value="HOMEOBOX_2"/>
    <property type="match status" value="2"/>
</dbReference>
<organism evidence="9 10">
    <name type="scientific">Spodoptera exigua</name>
    <name type="common">Beet armyworm</name>
    <name type="synonym">Noctua fulgens</name>
    <dbReference type="NCBI Taxonomy" id="7107"/>
    <lineage>
        <taxon>Eukaryota</taxon>
        <taxon>Metazoa</taxon>
        <taxon>Ecdysozoa</taxon>
        <taxon>Arthropoda</taxon>
        <taxon>Hexapoda</taxon>
        <taxon>Insecta</taxon>
        <taxon>Pterygota</taxon>
        <taxon>Neoptera</taxon>
        <taxon>Endopterygota</taxon>
        <taxon>Lepidoptera</taxon>
        <taxon>Glossata</taxon>
        <taxon>Ditrysia</taxon>
        <taxon>Noctuoidea</taxon>
        <taxon>Noctuidae</taxon>
        <taxon>Amphipyrinae</taxon>
        <taxon>Spodoptera</taxon>
    </lineage>
</organism>
<evidence type="ECO:0000259" key="8">
    <source>
        <dbReference type="PROSITE" id="PS50071"/>
    </source>
</evidence>
<sequence>MNQSNQPPGPHNGSNGFATSTNPTFSVYVLPQHGTAPASVVVNQVQEQQRKPPDYRTWLNTQPSQSVQWPNNRPAPKKPKRVRTGFTTQQLMVLEKEYSRIPYLARSNRIELAEMLQLSERTIKIWFQNRRMKEKKEKLESSVNFQEAMVPFPDQEHTYQSGTTPIAQNIILEQRQHPVARSISLNPSLGFDGQLHSSMQYKQPAAANAQMQSSLNFFSHWIPHQNAAVPIPPTAFNPNHHIWHNGQPNGWPMVRPQGPPTMPKKPKRVRTAFTTDQLLALENEFKLTPFLSRTSRLQLAETLQLNERTVKIWFQNRRMKEKKDRAESQSSSSESPENTQSQIVQYQPVPPNYADVALPTASNLAEQYPCSQYGCGDAHSIISPGNMHAEPFQHEGPLRPQIEISLPFPELPAPDAPSELNNFLWSDESDEQLILTPLFLISESLDCVSVYL</sequence>
<keyword evidence="2 5" id="KW-0238">DNA-binding</keyword>
<dbReference type="GO" id="GO:0000981">
    <property type="term" value="F:DNA-binding transcription factor activity, RNA polymerase II-specific"/>
    <property type="evidence" value="ECO:0007669"/>
    <property type="project" value="InterPro"/>
</dbReference>
<dbReference type="PANTHER" id="PTHR45664">
    <property type="entry name" value="PROTEIN ZERKNUELLT 1-RELATED"/>
    <property type="match status" value="1"/>
</dbReference>
<name>A0A835L2Z0_SPOEX</name>
<dbReference type="Proteomes" id="UP000648187">
    <property type="component" value="Unassembled WGS sequence"/>
</dbReference>
<feature type="domain" description="Homeobox" evidence="8">
    <location>
        <begin position="77"/>
        <end position="137"/>
    </location>
</feature>
<evidence type="ECO:0000256" key="5">
    <source>
        <dbReference type="PROSITE-ProRule" id="PRU00108"/>
    </source>
</evidence>
<feature type="region of interest" description="Disordered" evidence="7">
    <location>
        <begin position="1"/>
        <end position="23"/>
    </location>
</feature>
<feature type="domain" description="Homeobox" evidence="8">
    <location>
        <begin position="264"/>
        <end position="324"/>
    </location>
</feature>
<comment type="caution">
    <text evidence="9">The sequence shown here is derived from an EMBL/GenBank/DDBJ whole genome shotgun (WGS) entry which is preliminary data.</text>
</comment>
<dbReference type="InterPro" id="IPR017970">
    <property type="entry name" value="Homeobox_CS"/>
</dbReference>
<dbReference type="Pfam" id="PF00046">
    <property type="entry name" value="Homeodomain"/>
    <property type="match status" value="2"/>
</dbReference>
<evidence type="ECO:0000313" key="9">
    <source>
        <dbReference type="EMBL" id="KAF9412560.1"/>
    </source>
</evidence>
<evidence type="ECO:0000256" key="2">
    <source>
        <dbReference type="ARBA" id="ARBA00023125"/>
    </source>
</evidence>
<feature type="region of interest" description="Disordered" evidence="7">
    <location>
        <begin position="318"/>
        <end position="342"/>
    </location>
</feature>
<keyword evidence="10" id="KW-1185">Reference proteome</keyword>
<comment type="subcellular location">
    <subcellularLocation>
        <location evidence="1 5 6">Nucleus</location>
    </subcellularLocation>
</comment>
<keyword evidence="3 5" id="KW-0371">Homeobox</keyword>
<dbReference type="GO" id="GO:0005634">
    <property type="term" value="C:nucleus"/>
    <property type="evidence" value="ECO:0007669"/>
    <property type="project" value="UniProtKB-SubCell"/>
</dbReference>
<dbReference type="SMART" id="SM00389">
    <property type="entry name" value="HOX"/>
    <property type="match status" value="2"/>
</dbReference>
<feature type="DNA-binding region" description="Homeobox" evidence="5">
    <location>
        <begin position="79"/>
        <end position="138"/>
    </location>
</feature>
<keyword evidence="4 5" id="KW-0539">Nucleus</keyword>
<feature type="DNA-binding region" description="Homeobox" evidence="5">
    <location>
        <begin position="266"/>
        <end position="325"/>
    </location>
</feature>
<dbReference type="CDD" id="cd00086">
    <property type="entry name" value="homeodomain"/>
    <property type="match status" value="2"/>
</dbReference>
<evidence type="ECO:0000256" key="6">
    <source>
        <dbReference type="RuleBase" id="RU000682"/>
    </source>
</evidence>
<dbReference type="AlphaFoldDB" id="A0A835L2Z0"/>
<dbReference type="Gene3D" id="1.10.10.60">
    <property type="entry name" value="Homeodomain-like"/>
    <property type="match status" value="2"/>
</dbReference>
<evidence type="ECO:0000256" key="7">
    <source>
        <dbReference type="SAM" id="MobiDB-lite"/>
    </source>
</evidence>